<evidence type="ECO:0000313" key="5">
    <source>
        <dbReference type="EMBL" id="MFC3031224.1"/>
    </source>
</evidence>
<protein>
    <submittedName>
        <fullName evidence="5">PTS glucose transporter subunit IIA</fullName>
    </submittedName>
</protein>
<accession>A0ABV7CF46</accession>
<dbReference type="RefSeq" id="WP_377120249.1">
    <property type="nucleotide sequence ID" value="NZ_JBHRSD010000002.1"/>
</dbReference>
<sequence>MQTTIQYCPITQIAAPLFNVASPFSGKVHPLTQHPEALFATSLLGQGVVVEHNGPLMVSPFDGEIEAIKRCGSEWIVRNQHIRCLLNLHLPDLYLSPEYLKLQRVNLGPVALGEPLLRLDLPSDIKPIAAVVILKPYSFSACYYPLKQVRAGKDPLLTVT</sequence>
<keyword evidence="1" id="KW-0813">Transport</keyword>
<evidence type="ECO:0000256" key="2">
    <source>
        <dbReference type="ARBA" id="ARBA00022597"/>
    </source>
</evidence>
<keyword evidence="3" id="KW-0808">Transferase</keyword>
<organism evidence="5 6">
    <name type="scientific">Pseudoalteromonas fenneropenaei</name>
    <dbReference type="NCBI Taxonomy" id="1737459"/>
    <lineage>
        <taxon>Bacteria</taxon>
        <taxon>Pseudomonadati</taxon>
        <taxon>Pseudomonadota</taxon>
        <taxon>Gammaproteobacteria</taxon>
        <taxon>Alteromonadales</taxon>
        <taxon>Pseudoalteromonadaceae</taxon>
        <taxon>Pseudoalteromonas</taxon>
    </lineage>
</organism>
<evidence type="ECO:0000259" key="4">
    <source>
        <dbReference type="Pfam" id="PF00358"/>
    </source>
</evidence>
<name>A0ABV7CF46_9GAMM</name>
<comment type="caution">
    <text evidence="5">The sequence shown here is derived from an EMBL/GenBank/DDBJ whole genome shotgun (WGS) entry which is preliminary data.</text>
</comment>
<evidence type="ECO:0000313" key="6">
    <source>
        <dbReference type="Proteomes" id="UP001595453"/>
    </source>
</evidence>
<reference evidence="6" key="1">
    <citation type="journal article" date="2019" name="Int. J. Syst. Evol. Microbiol.">
        <title>The Global Catalogue of Microorganisms (GCM) 10K type strain sequencing project: providing services to taxonomists for standard genome sequencing and annotation.</title>
        <authorList>
            <consortium name="The Broad Institute Genomics Platform"/>
            <consortium name="The Broad Institute Genome Sequencing Center for Infectious Disease"/>
            <person name="Wu L."/>
            <person name="Ma J."/>
        </authorList>
    </citation>
    <scope>NUCLEOTIDE SEQUENCE [LARGE SCALE GENOMIC DNA]</scope>
    <source>
        <strain evidence="6">KCTC 42730</strain>
    </source>
</reference>
<keyword evidence="2 5" id="KW-0762">Sugar transport</keyword>
<gene>
    <name evidence="5" type="ORF">ACFOEE_01620</name>
</gene>
<dbReference type="SUPFAM" id="SSF51261">
    <property type="entry name" value="Duplicated hybrid motif"/>
    <property type="match status" value="1"/>
</dbReference>
<proteinExistence type="predicted"/>
<dbReference type="Gene3D" id="2.70.70.10">
    <property type="entry name" value="Glucose Permease (Domain IIA)"/>
    <property type="match status" value="1"/>
</dbReference>
<dbReference type="InterPro" id="IPR001127">
    <property type="entry name" value="PTS_EIIA_1_perm"/>
</dbReference>
<dbReference type="InterPro" id="IPR011055">
    <property type="entry name" value="Dup_hybrid_motif"/>
</dbReference>
<keyword evidence="6" id="KW-1185">Reference proteome</keyword>
<evidence type="ECO:0000256" key="3">
    <source>
        <dbReference type="ARBA" id="ARBA00022679"/>
    </source>
</evidence>
<dbReference type="Proteomes" id="UP001595453">
    <property type="component" value="Unassembled WGS sequence"/>
</dbReference>
<dbReference type="EMBL" id="JBHRSD010000002">
    <property type="protein sequence ID" value="MFC3031224.1"/>
    <property type="molecule type" value="Genomic_DNA"/>
</dbReference>
<feature type="domain" description="PTS EIIA type-1" evidence="4">
    <location>
        <begin position="19"/>
        <end position="121"/>
    </location>
</feature>
<evidence type="ECO:0000256" key="1">
    <source>
        <dbReference type="ARBA" id="ARBA00022448"/>
    </source>
</evidence>
<dbReference type="Pfam" id="PF00358">
    <property type="entry name" value="PTS_EIIA_1"/>
    <property type="match status" value="1"/>
</dbReference>